<comment type="caution">
    <text evidence="2">The sequence shown here is derived from an EMBL/GenBank/DDBJ whole genome shotgun (WGS) entry which is preliminary data.</text>
</comment>
<accession>A0A8H5YSM5</accession>
<dbReference type="SUPFAM" id="SSF81383">
    <property type="entry name" value="F-box domain"/>
    <property type="match status" value="1"/>
</dbReference>
<evidence type="ECO:0000256" key="1">
    <source>
        <dbReference type="SAM" id="MobiDB-lite"/>
    </source>
</evidence>
<dbReference type="EMBL" id="JAAQPF010000090">
    <property type="protein sequence ID" value="KAF5716586.1"/>
    <property type="molecule type" value="Genomic_DNA"/>
</dbReference>
<sequence>MSPTVSSNRWTPPQKPLFMQALCEAHRSGELTPGEDRELRGFPDSPYDRPKENFPSRRWDSKMVESRYKRVVSDDLRPCKIQKVMGCRSTEAEENIAGVSRLDKMPSEILFMIGSYLTHRQSGVYSAVSKRFRSLLGTQHLTAIRLVGTLEGLAKELRFFQELLELEGNVFTQTRHATFKITDIYEPKDHGGSYNASLTSDLIGSCIERLTGLRDVTFDLDLKGKSSTFKKHFRSEHKWKKPCNLIFHRANRLTFETIIRKFEPGTLETVQLPMKISRTYYDPLKTCHHPLKALHIFIPLQRSRYLQSPLRCMDPEHWNPIWKAFPQLESLVLAENPCEPGTCFKFDLHSLNKKVEVLTEALKSTERLRRFAFGLWSSRVPEFGMYGEWQPEPKLCAALDTWYINLLRNILAKAPHVDELCILDQNRFYRGTWSGDDMEIRALSFDDPGERDRFPNLLYGMALDFAYVVEIIHNANVGASKE</sequence>
<dbReference type="Proteomes" id="UP000532311">
    <property type="component" value="Unassembled WGS sequence"/>
</dbReference>
<evidence type="ECO:0008006" key="4">
    <source>
        <dbReference type="Google" id="ProtNLM"/>
    </source>
</evidence>
<dbReference type="InterPro" id="IPR036047">
    <property type="entry name" value="F-box-like_dom_sf"/>
</dbReference>
<protein>
    <recommendedName>
        <fullName evidence="4">F-box domain-containing protein</fullName>
    </recommendedName>
</protein>
<reference evidence="2 3" key="1">
    <citation type="submission" date="2020-05" db="EMBL/GenBank/DDBJ databases">
        <title>Identification and distribution of gene clusters putatively required for synthesis of sphingolipid metabolism inhibitors in phylogenetically diverse species of the filamentous fungus Fusarium.</title>
        <authorList>
            <person name="Kim H.-S."/>
            <person name="Busman M."/>
            <person name="Brown D.W."/>
            <person name="Divon H."/>
            <person name="Uhlig S."/>
            <person name="Proctor R.H."/>
        </authorList>
    </citation>
    <scope>NUCLEOTIDE SEQUENCE [LARGE SCALE GENOMIC DNA]</scope>
    <source>
        <strain evidence="2 3">NRRL 26131</strain>
    </source>
</reference>
<organism evidence="2 3">
    <name type="scientific">Fusarium globosum</name>
    <dbReference type="NCBI Taxonomy" id="78864"/>
    <lineage>
        <taxon>Eukaryota</taxon>
        <taxon>Fungi</taxon>
        <taxon>Dikarya</taxon>
        <taxon>Ascomycota</taxon>
        <taxon>Pezizomycotina</taxon>
        <taxon>Sordariomycetes</taxon>
        <taxon>Hypocreomycetidae</taxon>
        <taxon>Hypocreales</taxon>
        <taxon>Nectriaceae</taxon>
        <taxon>Fusarium</taxon>
        <taxon>Fusarium fujikuroi species complex</taxon>
    </lineage>
</organism>
<evidence type="ECO:0000313" key="2">
    <source>
        <dbReference type="EMBL" id="KAF5716586.1"/>
    </source>
</evidence>
<evidence type="ECO:0000313" key="3">
    <source>
        <dbReference type="Proteomes" id="UP000532311"/>
    </source>
</evidence>
<dbReference type="AlphaFoldDB" id="A0A8H5YSM5"/>
<gene>
    <name evidence="2" type="ORF">FGLOB1_2508</name>
</gene>
<keyword evidence="3" id="KW-1185">Reference proteome</keyword>
<feature type="region of interest" description="Disordered" evidence="1">
    <location>
        <begin position="29"/>
        <end position="54"/>
    </location>
</feature>
<name>A0A8H5YSM5_9HYPO</name>
<proteinExistence type="predicted"/>